<accession>A0A4P9W4G7</accession>
<protein>
    <submittedName>
        <fullName evidence="1">Uncharacterized protein</fullName>
    </submittedName>
</protein>
<gene>
    <name evidence="1" type="ORF">BDK51DRAFT_48392</name>
</gene>
<name>A0A4P9W4G7_9FUNG</name>
<dbReference type="Proteomes" id="UP000269721">
    <property type="component" value="Unassembled WGS sequence"/>
</dbReference>
<keyword evidence="2" id="KW-1185">Reference proteome</keyword>
<reference evidence="2" key="1">
    <citation type="journal article" date="2018" name="Nat. Microbiol.">
        <title>Leveraging single-cell genomics to expand the fungal tree of life.</title>
        <authorList>
            <person name="Ahrendt S.R."/>
            <person name="Quandt C.A."/>
            <person name="Ciobanu D."/>
            <person name="Clum A."/>
            <person name="Salamov A."/>
            <person name="Andreopoulos B."/>
            <person name="Cheng J.F."/>
            <person name="Woyke T."/>
            <person name="Pelin A."/>
            <person name="Henrissat B."/>
            <person name="Reynolds N.K."/>
            <person name="Benny G.L."/>
            <person name="Smith M.E."/>
            <person name="James T.Y."/>
            <person name="Grigoriev I.V."/>
        </authorList>
    </citation>
    <scope>NUCLEOTIDE SEQUENCE [LARGE SCALE GENOMIC DNA]</scope>
</reference>
<evidence type="ECO:0000313" key="2">
    <source>
        <dbReference type="Proteomes" id="UP000269721"/>
    </source>
</evidence>
<evidence type="ECO:0000313" key="1">
    <source>
        <dbReference type="EMBL" id="RKO85066.1"/>
    </source>
</evidence>
<sequence length="137" mass="15935">MSELEQGIKINRAFLRFITGNDVIQACNIDSKDYVKCKLRFTPVLFRNAIPKVDQGADDVNGIWRMLKIINFPLQFSSTGHVSQFKKLIDENLINKVKDWAPLFILMFLETFRKYVNNNHKLTVPCEVQKLVEEENS</sequence>
<organism evidence="1 2">
    <name type="scientific">Blyttiomyces helicus</name>
    <dbReference type="NCBI Taxonomy" id="388810"/>
    <lineage>
        <taxon>Eukaryota</taxon>
        <taxon>Fungi</taxon>
        <taxon>Fungi incertae sedis</taxon>
        <taxon>Chytridiomycota</taxon>
        <taxon>Chytridiomycota incertae sedis</taxon>
        <taxon>Chytridiomycetes</taxon>
        <taxon>Chytridiomycetes incertae sedis</taxon>
        <taxon>Blyttiomyces</taxon>
    </lineage>
</organism>
<dbReference type="EMBL" id="KZ999444">
    <property type="protein sequence ID" value="RKO85066.1"/>
    <property type="molecule type" value="Genomic_DNA"/>
</dbReference>
<dbReference type="OrthoDB" id="2094873at2759"/>
<proteinExistence type="predicted"/>
<dbReference type="AlphaFoldDB" id="A0A4P9W4G7"/>